<dbReference type="SMART" id="SM00248">
    <property type="entry name" value="ANK"/>
    <property type="match status" value="3"/>
</dbReference>
<dbReference type="PRINTS" id="PR01415">
    <property type="entry name" value="ANKYRIN"/>
</dbReference>
<dbReference type="STRING" id="640132.Srot_2803"/>
<sequence length="170" mass="18639">MTQNIDPHHRDRAGRTPLHYAVADGPRDIKNPVMIKDPAQADEARRKITEYKLTNTKHLIDAGADVNARDQDGRTPLHSAAQNSDAAVVNLLLDAGSEIDAENTKGETPLYIALRATWSSPEVVRLLRDRGADVHHKTVDGDTPLKYARSIEGGGNFLERKAVFADLLDG</sequence>
<dbReference type="PROSITE" id="PS50088">
    <property type="entry name" value="ANK_REPEAT"/>
    <property type="match status" value="2"/>
</dbReference>
<dbReference type="InterPro" id="IPR002110">
    <property type="entry name" value="Ankyrin_rpt"/>
</dbReference>
<dbReference type="Pfam" id="PF12796">
    <property type="entry name" value="Ank_2"/>
    <property type="match status" value="1"/>
</dbReference>
<accession>D6ZD48</accession>
<proteinExistence type="predicted"/>
<organism evidence="4 5">
    <name type="scientific">Segniliparus rotundus (strain ATCC BAA-972 / CDC 1076 / CIP 108378 / DSM 44985 / JCM 13578)</name>
    <dbReference type="NCBI Taxonomy" id="640132"/>
    <lineage>
        <taxon>Bacteria</taxon>
        <taxon>Bacillati</taxon>
        <taxon>Actinomycetota</taxon>
        <taxon>Actinomycetes</taxon>
        <taxon>Mycobacteriales</taxon>
        <taxon>Segniliparaceae</taxon>
        <taxon>Segniliparus</taxon>
    </lineage>
</organism>
<dbReference type="SUPFAM" id="SSF48403">
    <property type="entry name" value="Ankyrin repeat"/>
    <property type="match status" value="1"/>
</dbReference>
<evidence type="ECO:0000256" key="2">
    <source>
        <dbReference type="ARBA" id="ARBA00023043"/>
    </source>
</evidence>
<dbReference type="Proteomes" id="UP000002247">
    <property type="component" value="Chromosome"/>
</dbReference>
<dbReference type="EMBL" id="CP001958">
    <property type="protein sequence ID" value="ADG99235.1"/>
    <property type="molecule type" value="Genomic_DNA"/>
</dbReference>
<evidence type="ECO:0000313" key="4">
    <source>
        <dbReference type="EMBL" id="ADG99235.1"/>
    </source>
</evidence>
<dbReference type="PANTHER" id="PTHR24171">
    <property type="entry name" value="ANKYRIN REPEAT DOMAIN-CONTAINING PROTEIN 39-RELATED"/>
    <property type="match status" value="1"/>
</dbReference>
<reference evidence="4 5" key="1">
    <citation type="journal article" date="2010" name="Stand. Genomic Sci.">
        <title>Complete genome sequence of Segniliparus rotundus type strain (CDC 1076).</title>
        <authorList>
            <person name="Sikorski J."/>
            <person name="Lapidus A."/>
            <person name="Copeland A."/>
            <person name="Misra M."/>
            <person name="Glavina Del Rio T."/>
            <person name="Nolan M."/>
            <person name="Lucas S."/>
            <person name="Chen F."/>
            <person name="Tice H."/>
            <person name="Cheng J.F."/>
            <person name="Jando M."/>
            <person name="Schneider S."/>
            <person name="Bruce D."/>
            <person name="Goodwin L."/>
            <person name="Pitluck S."/>
            <person name="Liolios K."/>
            <person name="Mikhailova N."/>
            <person name="Pati A."/>
            <person name="Ivanova N."/>
            <person name="Mavromatis K."/>
            <person name="Chen A."/>
            <person name="Palaniappan K."/>
            <person name="Chertkov O."/>
            <person name="Land M."/>
            <person name="Hauser L."/>
            <person name="Chang Y.J."/>
            <person name="Jeffries C.D."/>
            <person name="Brettin T."/>
            <person name="Detter J.C."/>
            <person name="Han C."/>
            <person name="Rohde M."/>
            <person name="Goker M."/>
            <person name="Bristow J."/>
            <person name="Eisen J.A."/>
            <person name="Markowitz V."/>
            <person name="Hugenholtz P."/>
            <person name="Kyrpides N.C."/>
            <person name="Klenk H.P."/>
        </authorList>
    </citation>
    <scope>NUCLEOTIDE SEQUENCE [LARGE SCALE GENOMIC DNA]</scope>
    <source>
        <strain evidence="5">ATCC BAA-972 / CDC 1076 / CIP 108378 / DSM 44985 / JCM 13578</strain>
    </source>
</reference>
<evidence type="ECO:0000256" key="3">
    <source>
        <dbReference type="PROSITE-ProRule" id="PRU00023"/>
    </source>
</evidence>
<feature type="repeat" description="ANK" evidence="3">
    <location>
        <begin position="105"/>
        <end position="139"/>
    </location>
</feature>
<dbReference type="Gene3D" id="1.25.40.20">
    <property type="entry name" value="Ankyrin repeat-containing domain"/>
    <property type="match status" value="2"/>
</dbReference>
<dbReference type="InterPro" id="IPR036770">
    <property type="entry name" value="Ankyrin_rpt-contain_sf"/>
</dbReference>
<name>D6ZD48_SEGRD</name>
<dbReference type="RefSeq" id="WP_013139684.1">
    <property type="nucleotide sequence ID" value="NC_014168.1"/>
</dbReference>
<feature type="repeat" description="ANK" evidence="3">
    <location>
        <begin position="72"/>
        <end position="104"/>
    </location>
</feature>
<dbReference type="HOGENOM" id="CLU_000134_18_10_11"/>
<evidence type="ECO:0000256" key="1">
    <source>
        <dbReference type="ARBA" id="ARBA00022737"/>
    </source>
</evidence>
<dbReference type="OrthoDB" id="9812708at2"/>
<protein>
    <submittedName>
        <fullName evidence="4">Ankyrin</fullName>
    </submittedName>
</protein>
<keyword evidence="1" id="KW-0677">Repeat</keyword>
<dbReference type="AlphaFoldDB" id="D6ZD48"/>
<dbReference type="PROSITE" id="PS50297">
    <property type="entry name" value="ANK_REP_REGION"/>
    <property type="match status" value="2"/>
</dbReference>
<gene>
    <name evidence="4" type="ordered locus">Srot_2803</name>
</gene>
<keyword evidence="2 3" id="KW-0040">ANK repeat</keyword>
<dbReference type="eggNOG" id="COG0666">
    <property type="taxonomic scope" value="Bacteria"/>
</dbReference>
<evidence type="ECO:0000313" key="5">
    <source>
        <dbReference type="Proteomes" id="UP000002247"/>
    </source>
</evidence>
<dbReference type="KEGG" id="srt:Srot_2803"/>
<keyword evidence="5" id="KW-1185">Reference proteome</keyword>